<dbReference type="AlphaFoldDB" id="A0A814UFG0"/>
<evidence type="ECO:0000313" key="2">
    <source>
        <dbReference type="Proteomes" id="UP000663828"/>
    </source>
</evidence>
<protein>
    <submittedName>
        <fullName evidence="1">Uncharacterized protein</fullName>
    </submittedName>
</protein>
<gene>
    <name evidence="1" type="ORF">XAT740_LOCUS22062</name>
</gene>
<comment type="caution">
    <text evidence="1">The sequence shown here is derived from an EMBL/GenBank/DDBJ whole genome shotgun (WGS) entry which is preliminary data.</text>
</comment>
<name>A0A814UFG0_ADIRI</name>
<dbReference type="EMBL" id="CAJNOR010001609">
    <property type="protein sequence ID" value="CAF1171550.1"/>
    <property type="molecule type" value="Genomic_DNA"/>
</dbReference>
<evidence type="ECO:0000313" key="1">
    <source>
        <dbReference type="EMBL" id="CAF1171550.1"/>
    </source>
</evidence>
<keyword evidence="2" id="KW-1185">Reference proteome</keyword>
<sequence>INLQQNPFQFHSFSNVDKFALKSSSLALYSHDKLQVNVYKNSSEKQCQTIKLDNQCEHLCFNATGEYLFVLIKPRILSMYRTKDNRQMAKLFVYDFVTSMNADEEFVVLAMKDRRLLTLMIADPHDSTLHNRIQQLPSRNIESTNQSDVNKLVEYLNKCADFGSSDEEKDDEESDWKERSIAPISSFRFVTRLIGRCSHSKMKNDEEIRSKIISIFENTEETIDLTQVENDSDDDDVVSTHIEPQQATVNTNLDDIRQKTSEYDQNQIKGVQFANAGSANLKVINNHSVTSETCVIV</sequence>
<dbReference type="SUPFAM" id="SSF50978">
    <property type="entry name" value="WD40 repeat-like"/>
    <property type="match status" value="1"/>
</dbReference>
<dbReference type="Proteomes" id="UP000663828">
    <property type="component" value="Unassembled WGS sequence"/>
</dbReference>
<reference evidence="1" key="1">
    <citation type="submission" date="2021-02" db="EMBL/GenBank/DDBJ databases">
        <authorList>
            <person name="Nowell W R."/>
        </authorList>
    </citation>
    <scope>NUCLEOTIDE SEQUENCE</scope>
</reference>
<feature type="non-terminal residue" evidence="1">
    <location>
        <position position="1"/>
    </location>
</feature>
<accession>A0A814UFG0</accession>
<organism evidence="1 2">
    <name type="scientific">Adineta ricciae</name>
    <name type="common">Rotifer</name>
    <dbReference type="NCBI Taxonomy" id="249248"/>
    <lineage>
        <taxon>Eukaryota</taxon>
        <taxon>Metazoa</taxon>
        <taxon>Spiralia</taxon>
        <taxon>Gnathifera</taxon>
        <taxon>Rotifera</taxon>
        <taxon>Eurotatoria</taxon>
        <taxon>Bdelloidea</taxon>
        <taxon>Adinetida</taxon>
        <taxon>Adinetidae</taxon>
        <taxon>Adineta</taxon>
    </lineage>
</organism>
<proteinExistence type="predicted"/>
<dbReference type="InterPro" id="IPR036322">
    <property type="entry name" value="WD40_repeat_dom_sf"/>
</dbReference>